<evidence type="ECO:0000313" key="2">
    <source>
        <dbReference type="EMBL" id="KAJ8774043.1"/>
    </source>
</evidence>
<accession>A0AAV8U4A0</accession>
<dbReference type="EMBL" id="JAIWQS010000001">
    <property type="protein sequence ID" value="KAJ8774043.1"/>
    <property type="molecule type" value="Genomic_DNA"/>
</dbReference>
<gene>
    <name evidence="2" type="ORF">K2173_009474</name>
</gene>
<sequence>MGKSPNSRHNACVKSCNALMAQSQHIERSLNKQCSQIVMNNRLRLKTSIDVVRWLTFQGCAFRGNDESIDSLNRGNFIEMVKLLATYDKNVANVVLENAPGNAQYISPSVQKEILYVFARRIRAIILEDIGNAKYCIIIDESRDGSKREQMSIVLRGQGYDGASNMRGEWNGLQNILGITHDLCQALQRRSQDILNAISLISTTKILIQKLRESGWETLFNKVKMFCERHNVEIPDLNAPYFPGRSRRRAHDVSIEHHYRVNLFIAIIDTQLQELNSKFSDSTMEFLSLSSTLDPRDNFILLNVDHICELANKFYPDDFSEQEKLHLRIQAQHYELDVPHHCELKQLSTISELCQGLVKTRKSLTYPLIDRLIRLTSPNPTYQRDSYWMLLLFKEYCQIWMGTISNIKRRPLYGTYKIMKREDCHLINIHYILNNFGDTECVL</sequence>
<evidence type="ECO:0000259" key="1">
    <source>
        <dbReference type="Pfam" id="PF14291"/>
    </source>
</evidence>
<dbReference type="PANTHER" id="PTHR11697:SF230">
    <property type="entry name" value="ZINC FINGER, MYM DOMAIN CONTAINING 1"/>
    <property type="match status" value="1"/>
</dbReference>
<reference evidence="2 3" key="1">
    <citation type="submission" date="2021-09" db="EMBL/GenBank/DDBJ databases">
        <title>Genomic insights and catalytic innovation underlie evolution of tropane alkaloids biosynthesis.</title>
        <authorList>
            <person name="Wang Y.-J."/>
            <person name="Tian T."/>
            <person name="Huang J.-P."/>
            <person name="Huang S.-X."/>
        </authorList>
    </citation>
    <scope>NUCLEOTIDE SEQUENCE [LARGE SCALE GENOMIC DNA]</scope>
    <source>
        <strain evidence="2">KIB-2018</strain>
        <tissue evidence="2">Leaf</tissue>
    </source>
</reference>
<dbReference type="Pfam" id="PF14291">
    <property type="entry name" value="DUF4371"/>
    <property type="match status" value="1"/>
</dbReference>
<dbReference type="InterPro" id="IPR055298">
    <property type="entry name" value="AtLOH3-like"/>
</dbReference>
<comment type="caution">
    <text evidence="2">The sequence shown here is derived from an EMBL/GenBank/DDBJ whole genome shotgun (WGS) entry which is preliminary data.</text>
</comment>
<keyword evidence="3" id="KW-1185">Reference proteome</keyword>
<dbReference type="PANTHER" id="PTHR11697">
    <property type="entry name" value="GENERAL TRANSCRIPTION FACTOR 2-RELATED ZINC FINGER PROTEIN"/>
    <property type="match status" value="1"/>
</dbReference>
<dbReference type="Proteomes" id="UP001159364">
    <property type="component" value="Linkage Group LG01"/>
</dbReference>
<proteinExistence type="predicted"/>
<feature type="domain" description="DUF4371" evidence="1">
    <location>
        <begin position="4"/>
        <end position="156"/>
    </location>
</feature>
<organism evidence="2 3">
    <name type="scientific">Erythroxylum novogranatense</name>
    <dbReference type="NCBI Taxonomy" id="1862640"/>
    <lineage>
        <taxon>Eukaryota</taxon>
        <taxon>Viridiplantae</taxon>
        <taxon>Streptophyta</taxon>
        <taxon>Embryophyta</taxon>
        <taxon>Tracheophyta</taxon>
        <taxon>Spermatophyta</taxon>
        <taxon>Magnoliopsida</taxon>
        <taxon>eudicotyledons</taxon>
        <taxon>Gunneridae</taxon>
        <taxon>Pentapetalae</taxon>
        <taxon>rosids</taxon>
        <taxon>fabids</taxon>
        <taxon>Malpighiales</taxon>
        <taxon>Erythroxylaceae</taxon>
        <taxon>Erythroxylum</taxon>
    </lineage>
</organism>
<evidence type="ECO:0000313" key="3">
    <source>
        <dbReference type="Proteomes" id="UP001159364"/>
    </source>
</evidence>
<dbReference type="AlphaFoldDB" id="A0AAV8U4A0"/>
<protein>
    <recommendedName>
        <fullName evidence="1">DUF4371 domain-containing protein</fullName>
    </recommendedName>
</protein>
<name>A0AAV8U4A0_9ROSI</name>
<dbReference type="InterPro" id="IPR025398">
    <property type="entry name" value="DUF4371"/>
</dbReference>